<dbReference type="GO" id="GO:0016491">
    <property type="term" value="F:oxidoreductase activity"/>
    <property type="evidence" value="ECO:0007669"/>
    <property type="project" value="UniProtKB-KW"/>
</dbReference>
<organism evidence="7 8">
    <name type="scientific">Hydnum rufescens UP504</name>
    <dbReference type="NCBI Taxonomy" id="1448309"/>
    <lineage>
        <taxon>Eukaryota</taxon>
        <taxon>Fungi</taxon>
        <taxon>Dikarya</taxon>
        <taxon>Basidiomycota</taxon>
        <taxon>Agaricomycotina</taxon>
        <taxon>Agaricomycetes</taxon>
        <taxon>Cantharellales</taxon>
        <taxon>Hydnaceae</taxon>
        <taxon>Hydnum</taxon>
    </lineage>
</organism>
<feature type="chain" id="PRO_5040340548" description="FAD-binding PCMH-type domain-containing protein" evidence="5">
    <location>
        <begin position="25"/>
        <end position="532"/>
    </location>
</feature>
<keyword evidence="2" id="KW-0285">Flavoprotein</keyword>
<evidence type="ECO:0000313" key="7">
    <source>
        <dbReference type="EMBL" id="KAF9506684.1"/>
    </source>
</evidence>
<dbReference type="InterPro" id="IPR016169">
    <property type="entry name" value="FAD-bd_PCMH_sub2"/>
</dbReference>
<dbReference type="Pfam" id="PF01565">
    <property type="entry name" value="FAD_binding_4"/>
    <property type="match status" value="1"/>
</dbReference>
<evidence type="ECO:0000313" key="8">
    <source>
        <dbReference type="Proteomes" id="UP000886523"/>
    </source>
</evidence>
<evidence type="ECO:0000256" key="1">
    <source>
        <dbReference type="ARBA" id="ARBA00005466"/>
    </source>
</evidence>
<feature type="signal peptide" evidence="5">
    <location>
        <begin position="1"/>
        <end position="24"/>
    </location>
</feature>
<dbReference type="OrthoDB" id="2151789at2759"/>
<dbReference type="InterPro" id="IPR036318">
    <property type="entry name" value="FAD-bd_PCMH-like_sf"/>
</dbReference>
<feature type="domain" description="FAD-binding PCMH-type" evidence="6">
    <location>
        <begin position="69"/>
        <end position="241"/>
    </location>
</feature>
<evidence type="ECO:0000256" key="2">
    <source>
        <dbReference type="ARBA" id="ARBA00022630"/>
    </source>
</evidence>
<gene>
    <name evidence="7" type="ORF">BS47DRAFT_1399293</name>
</gene>
<dbReference type="PANTHER" id="PTHR42973">
    <property type="entry name" value="BINDING OXIDOREDUCTASE, PUTATIVE (AFU_ORTHOLOGUE AFUA_1G17690)-RELATED"/>
    <property type="match status" value="1"/>
</dbReference>
<dbReference type="EMBL" id="MU129103">
    <property type="protein sequence ID" value="KAF9506684.1"/>
    <property type="molecule type" value="Genomic_DNA"/>
</dbReference>
<evidence type="ECO:0000259" key="6">
    <source>
        <dbReference type="PROSITE" id="PS51387"/>
    </source>
</evidence>
<dbReference type="AlphaFoldDB" id="A0A9P6AJU5"/>
<dbReference type="InterPro" id="IPR006094">
    <property type="entry name" value="Oxid_FAD_bind_N"/>
</dbReference>
<dbReference type="PANTHER" id="PTHR42973:SF13">
    <property type="entry name" value="FAD-BINDING PCMH-TYPE DOMAIN-CONTAINING PROTEIN"/>
    <property type="match status" value="1"/>
</dbReference>
<dbReference type="PROSITE" id="PS51387">
    <property type="entry name" value="FAD_PCMH"/>
    <property type="match status" value="1"/>
</dbReference>
<dbReference type="SUPFAM" id="SSF56176">
    <property type="entry name" value="FAD-binding/transporter-associated domain-like"/>
    <property type="match status" value="1"/>
</dbReference>
<dbReference type="GO" id="GO:0071949">
    <property type="term" value="F:FAD binding"/>
    <property type="evidence" value="ECO:0007669"/>
    <property type="project" value="InterPro"/>
</dbReference>
<sequence>MSFPSKTRSIGLVVGYLLVLGVSAGHDHTTPAKTACHTLSTLLGTDKVQSAGGAQYEASATGAWDLYNQFDKPTCIIFPRNSSDVVSAMRTIFHSDAHYAVRGGGHSAMPGWNTISNGVLIDFSQMKAFSYDPVRDSIFIEPGVLNGEVYDGLQSQGVAPVGGRVEAVGFSGLALGGGLSFLSPSQGWACDRFRSLDVVLTNGRLVTATRTNEYSDLFTALKGGGSRFGIVTRYEVDAIHVGTAADKTYWGGSINYVGPTSAAAVVKAIDALVYSNKDPNTVILTTVAYLNVSGTFTTAAAATLFYNGTEAQFKQVFADFLAIPAVATNLGPLSYNEVTKVLTPSQSPGIGPRATNVNVVCQTYFSLGFASTGTRSYNISNNPYKYGGSTLYPGQGLFEKSYNNWLNFSINFKDEVFGTFWVITPVFQSQIDVSRAHGGTSFTPPNGAFGYLEVGEVLSFGATKISKSLRAGLDLLYRQIPRSPGLPLYLNESEDVQNAVTTYSGYEKLKEIYRKYDPTRFNVRRMVGPNGL</sequence>
<reference evidence="7" key="1">
    <citation type="journal article" date="2020" name="Nat. Commun.">
        <title>Large-scale genome sequencing of mycorrhizal fungi provides insights into the early evolution of symbiotic traits.</title>
        <authorList>
            <person name="Miyauchi S."/>
            <person name="Kiss E."/>
            <person name="Kuo A."/>
            <person name="Drula E."/>
            <person name="Kohler A."/>
            <person name="Sanchez-Garcia M."/>
            <person name="Morin E."/>
            <person name="Andreopoulos B."/>
            <person name="Barry K.W."/>
            <person name="Bonito G."/>
            <person name="Buee M."/>
            <person name="Carver A."/>
            <person name="Chen C."/>
            <person name="Cichocki N."/>
            <person name="Clum A."/>
            <person name="Culley D."/>
            <person name="Crous P.W."/>
            <person name="Fauchery L."/>
            <person name="Girlanda M."/>
            <person name="Hayes R.D."/>
            <person name="Keri Z."/>
            <person name="LaButti K."/>
            <person name="Lipzen A."/>
            <person name="Lombard V."/>
            <person name="Magnuson J."/>
            <person name="Maillard F."/>
            <person name="Murat C."/>
            <person name="Nolan M."/>
            <person name="Ohm R.A."/>
            <person name="Pangilinan J."/>
            <person name="Pereira M.F."/>
            <person name="Perotto S."/>
            <person name="Peter M."/>
            <person name="Pfister S."/>
            <person name="Riley R."/>
            <person name="Sitrit Y."/>
            <person name="Stielow J.B."/>
            <person name="Szollosi G."/>
            <person name="Zifcakova L."/>
            <person name="Stursova M."/>
            <person name="Spatafora J.W."/>
            <person name="Tedersoo L."/>
            <person name="Vaario L.M."/>
            <person name="Yamada A."/>
            <person name="Yan M."/>
            <person name="Wang P."/>
            <person name="Xu J."/>
            <person name="Bruns T."/>
            <person name="Baldrian P."/>
            <person name="Vilgalys R."/>
            <person name="Dunand C."/>
            <person name="Henrissat B."/>
            <person name="Grigoriev I.V."/>
            <person name="Hibbett D."/>
            <person name="Nagy L.G."/>
            <person name="Martin F.M."/>
        </authorList>
    </citation>
    <scope>NUCLEOTIDE SEQUENCE</scope>
    <source>
        <strain evidence="7">UP504</strain>
    </source>
</reference>
<dbReference type="Proteomes" id="UP000886523">
    <property type="component" value="Unassembled WGS sequence"/>
</dbReference>
<accession>A0A9P6AJU5</accession>
<keyword evidence="3" id="KW-0274">FAD</keyword>
<evidence type="ECO:0000256" key="3">
    <source>
        <dbReference type="ARBA" id="ARBA00022827"/>
    </source>
</evidence>
<dbReference type="InterPro" id="IPR050416">
    <property type="entry name" value="FAD-linked_Oxidoreductase"/>
</dbReference>
<comment type="similarity">
    <text evidence="1">Belongs to the oxygen-dependent FAD-linked oxidoreductase family.</text>
</comment>
<protein>
    <recommendedName>
        <fullName evidence="6">FAD-binding PCMH-type domain-containing protein</fullName>
    </recommendedName>
</protein>
<keyword evidence="8" id="KW-1185">Reference proteome</keyword>
<keyword evidence="4" id="KW-0560">Oxidoreductase</keyword>
<keyword evidence="5" id="KW-0732">Signal</keyword>
<dbReference type="Gene3D" id="3.30.465.10">
    <property type="match status" value="1"/>
</dbReference>
<dbReference type="Gene3D" id="3.40.462.20">
    <property type="match status" value="1"/>
</dbReference>
<name>A0A9P6AJU5_9AGAM</name>
<comment type="caution">
    <text evidence="7">The sequence shown here is derived from an EMBL/GenBank/DDBJ whole genome shotgun (WGS) entry which is preliminary data.</text>
</comment>
<dbReference type="InterPro" id="IPR016166">
    <property type="entry name" value="FAD-bd_PCMH"/>
</dbReference>
<evidence type="ECO:0000256" key="4">
    <source>
        <dbReference type="ARBA" id="ARBA00023002"/>
    </source>
</evidence>
<evidence type="ECO:0000256" key="5">
    <source>
        <dbReference type="SAM" id="SignalP"/>
    </source>
</evidence>
<proteinExistence type="inferred from homology"/>